<organism evidence="4 5">
    <name type="scientific">Lithocarpus litseifolius</name>
    <dbReference type="NCBI Taxonomy" id="425828"/>
    <lineage>
        <taxon>Eukaryota</taxon>
        <taxon>Viridiplantae</taxon>
        <taxon>Streptophyta</taxon>
        <taxon>Embryophyta</taxon>
        <taxon>Tracheophyta</taxon>
        <taxon>Spermatophyta</taxon>
        <taxon>Magnoliopsida</taxon>
        <taxon>eudicotyledons</taxon>
        <taxon>Gunneridae</taxon>
        <taxon>Pentapetalae</taxon>
        <taxon>rosids</taxon>
        <taxon>fabids</taxon>
        <taxon>Fagales</taxon>
        <taxon>Fagaceae</taxon>
        <taxon>Lithocarpus</taxon>
    </lineage>
</organism>
<evidence type="ECO:0000256" key="1">
    <source>
        <dbReference type="SAM" id="MobiDB-lite"/>
    </source>
</evidence>
<comment type="caution">
    <text evidence="4">The sequence shown here is derived from an EMBL/GenBank/DDBJ whole genome shotgun (WGS) entry which is preliminary data.</text>
</comment>
<dbReference type="Pfam" id="PF05699">
    <property type="entry name" value="Dimer_Tnp_hAT"/>
    <property type="match status" value="1"/>
</dbReference>
<dbReference type="Proteomes" id="UP001459277">
    <property type="component" value="Unassembled WGS sequence"/>
</dbReference>
<accession>A0AAW2CC14</accession>
<evidence type="ECO:0000313" key="4">
    <source>
        <dbReference type="EMBL" id="KAK9995032.1"/>
    </source>
</evidence>
<dbReference type="InterPro" id="IPR012337">
    <property type="entry name" value="RNaseH-like_sf"/>
</dbReference>
<dbReference type="EMBL" id="JAZDWU010000008">
    <property type="protein sequence ID" value="KAK9995032.1"/>
    <property type="molecule type" value="Genomic_DNA"/>
</dbReference>
<evidence type="ECO:0000259" key="2">
    <source>
        <dbReference type="Pfam" id="PF04937"/>
    </source>
</evidence>
<feature type="compositionally biased region" description="Basic and acidic residues" evidence="1">
    <location>
        <begin position="84"/>
        <end position="96"/>
    </location>
</feature>
<keyword evidence="5" id="KW-1185">Reference proteome</keyword>
<feature type="region of interest" description="Disordered" evidence="1">
    <location>
        <begin position="181"/>
        <end position="221"/>
    </location>
</feature>
<dbReference type="PANTHER" id="PTHR32166:SF81">
    <property type="entry name" value="OS06G0658400 PROTEIN"/>
    <property type="match status" value="1"/>
</dbReference>
<evidence type="ECO:0000313" key="5">
    <source>
        <dbReference type="Proteomes" id="UP001459277"/>
    </source>
</evidence>
<dbReference type="AlphaFoldDB" id="A0AAW2CC14"/>
<proteinExistence type="predicted"/>
<dbReference type="SUPFAM" id="SSF53098">
    <property type="entry name" value="Ribonuclease H-like"/>
    <property type="match status" value="1"/>
</dbReference>
<feature type="domain" description="HAT C-terminal dimerisation" evidence="3">
    <location>
        <begin position="681"/>
        <end position="749"/>
    </location>
</feature>
<dbReference type="PANTHER" id="PTHR32166">
    <property type="entry name" value="OSJNBA0013A04.12 PROTEIN"/>
    <property type="match status" value="1"/>
</dbReference>
<sequence>MMLQQGGLIWLSYVVRESFQNCLSQCSYIKASIIAEFPGLKVEHCGLRLLYRHDVELFKRTIGHCMKSSSNDWDVIRQLTNDNGNKDKQKQDDEGKLAGPAAPGTSLTSKLFLTLWSLYAPRLRQSASTASGLSSSALTSQFLPIHSQSHSHTCVISLSTHSQSHRPDDPLSQLNSSLKLRKSTEKSNSLTPPPPGRGPIGPNPSFQRQEESDSTNLVDGKGRKVIANSTIERAFQNNAKYELDSRIGRMFYTSGLPFNFARNPYYRSSYSYAATHSISGYVLPGYNTLRTTLLQRERAHVERLLRPIKDFWLENGVSIVSDGWSDPQRRPLINIMVVSDGGPVFIKAIDGSVEFKDKHYIAGVLKDAIKEIEHEKVVQVITDNASVMKAAGALIEGEYPKIFWTPYVVHTLNLALKNICVAKNTEKNEVTYEECSWITRIADDASFIRVFIMNHSMRLAMFNEFSPLKLLQVADTRFASVVVMLKRLKLIKRCLQAMAISDQWASYREDGVGKAQKVKDMILSDHWWDNVDCIHEFTVPIYDMLRVANTDKPCLHLVYEMWDSMIEKVKVAICRHEGLEDDQYSPFWSVAYDILIDRWTKNCTPLHCLAHSLNPKYYSIEWLSKNPKHISPYRDHEISMERNKCLERYFEDEDELKVVKFEFATFSRGRFPSPNALTDRWALQPLVWWQYHGSAFPILQTLAFKLLGQPCSSSCAERNWSTYKFIHSLNRNKMAPARAKDLVYVHSNLRLFSRHNEEYINTSTKMWDIAGDSCNESDMHGGAGILENAALTLDEPELEAIVIGNATSTSVTTSESEVQSEVIELDDDDVCL</sequence>
<evidence type="ECO:0008006" key="6">
    <source>
        <dbReference type="Google" id="ProtNLM"/>
    </source>
</evidence>
<dbReference type="InterPro" id="IPR008906">
    <property type="entry name" value="HATC_C_dom"/>
</dbReference>
<dbReference type="Pfam" id="PF04937">
    <property type="entry name" value="DUF659"/>
    <property type="match status" value="1"/>
</dbReference>
<feature type="domain" description="DUF659" evidence="2">
    <location>
        <begin position="284"/>
        <end position="445"/>
    </location>
</feature>
<dbReference type="GO" id="GO:0046983">
    <property type="term" value="F:protein dimerization activity"/>
    <property type="evidence" value="ECO:0007669"/>
    <property type="project" value="InterPro"/>
</dbReference>
<reference evidence="4 5" key="1">
    <citation type="submission" date="2024-01" db="EMBL/GenBank/DDBJ databases">
        <title>A telomere-to-telomere, gap-free genome of sweet tea (Lithocarpus litseifolius).</title>
        <authorList>
            <person name="Zhou J."/>
        </authorList>
    </citation>
    <scope>NUCLEOTIDE SEQUENCE [LARGE SCALE GENOMIC DNA]</scope>
    <source>
        <strain evidence="4">Zhou-2022a</strain>
        <tissue evidence="4">Leaf</tissue>
    </source>
</reference>
<evidence type="ECO:0000259" key="3">
    <source>
        <dbReference type="Pfam" id="PF05699"/>
    </source>
</evidence>
<feature type="region of interest" description="Disordered" evidence="1">
    <location>
        <begin position="79"/>
        <end position="102"/>
    </location>
</feature>
<protein>
    <recommendedName>
        <fullName evidence="6">DUF659 domain-containing protein</fullName>
    </recommendedName>
</protein>
<name>A0AAW2CC14_9ROSI</name>
<dbReference type="InterPro" id="IPR007021">
    <property type="entry name" value="DUF659"/>
</dbReference>
<gene>
    <name evidence="4" type="ORF">SO802_024735</name>
</gene>